<dbReference type="Pfam" id="PF01526">
    <property type="entry name" value="DDE_Tnp_Tn3"/>
    <property type="match status" value="1"/>
</dbReference>
<dbReference type="InterPro" id="IPR002513">
    <property type="entry name" value="Tn3_Tnp_DDE_dom"/>
</dbReference>
<gene>
    <name evidence="2" type="ORF">DO021_16545</name>
</gene>
<dbReference type="Proteomes" id="UP000248798">
    <property type="component" value="Unassembled WGS sequence"/>
</dbReference>
<accession>A0A328FCN1</accession>
<organism evidence="2 3">
    <name type="scientific">Desulfobacter hydrogenophilus</name>
    <dbReference type="NCBI Taxonomy" id="2291"/>
    <lineage>
        <taxon>Bacteria</taxon>
        <taxon>Pseudomonadati</taxon>
        <taxon>Thermodesulfobacteriota</taxon>
        <taxon>Desulfobacteria</taxon>
        <taxon>Desulfobacterales</taxon>
        <taxon>Desulfobacteraceae</taxon>
        <taxon>Desulfobacter</taxon>
    </lineage>
</organism>
<evidence type="ECO:0000313" key="2">
    <source>
        <dbReference type="EMBL" id="RAM00873.1"/>
    </source>
</evidence>
<dbReference type="AlphaFoldDB" id="A0A328FCN1"/>
<feature type="domain" description="Tn3 transposase DDE" evidence="1">
    <location>
        <begin position="302"/>
        <end position="688"/>
    </location>
</feature>
<dbReference type="GO" id="GO:0006313">
    <property type="term" value="P:DNA transposition"/>
    <property type="evidence" value="ECO:0007669"/>
    <property type="project" value="InterPro"/>
</dbReference>
<reference evidence="2 3" key="1">
    <citation type="submission" date="2018-06" db="EMBL/GenBank/DDBJ databases">
        <title>Complete Genome Sequence of Desulfobacter hydrogenophilus (DSM3380).</title>
        <authorList>
            <person name="Marietou A."/>
            <person name="Schreiber L."/>
            <person name="Marshall I."/>
            <person name="Jorgensen B."/>
        </authorList>
    </citation>
    <scope>NUCLEOTIDE SEQUENCE [LARGE SCALE GENOMIC DNA]</scope>
    <source>
        <strain evidence="2 3">DSM 3380</strain>
    </source>
</reference>
<protein>
    <submittedName>
        <fullName evidence="2">Tn3 family transposase</fullName>
    </submittedName>
</protein>
<name>A0A328FCN1_9BACT</name>
<proteinExistence type="predicted"/>
<sequence>MGPPAKPGVYFQLINKVHGKGRDALDKRIKKNVDRTDKLVDTLHQILIAHNEYENEKDRDIAINSIIGDRKDKLIKDCEEHAIYAGKNYFPFLWRFHASNRVALFDIINSVKLISSNQDKSLIEAIDFIKDHRTSKKAVIEISEDVAIPNLSWVPERWQKAAFGQVLKNEKPAKVNRQYFELCIFYQLMLGLKSGDTCIEGSDQFSDYRAQLLSWPDFYKMIDQFGQQIGLPIERKAFIYHVRSWFEGIAQKVDSSFPKNEYLKIENGKPMLKKSPKASTIQGLKRLESIIAERLEPVTILDVLNDTRKWLNWDKCLGPISGFESKLKEPFKNYIVAMFCYGCNLGVTQTSRSIKDFSRYQIAWVNQRHITEEKLNDAIVKVINAYDKFDLPKIWGSGKSASVDGKLWDLYEANLFAEHHIRYGGYGGIGYYHVSDQYITLFSRFIPCGVHEAIHILDGLLENESDIQPDTIHGDTHAQSETVFGLSYLLGIKMMPRIRNWKHLTFYKSRKETIYKHIEDLFSDRIDWDLIEKYLPDMLRVALSIKAGRISASSILRRLGTYSRKNKLYKAFRELGRVVRTAFLLDYLNDKELREIIQAATCKSESFNKFANWILFGEGGLITENNRDEQRKIIKYNHFVANCLSFHNVVNLTKIINDLVDEGYPINQEVVGGLSSYMTAHFNRFGDFRLNFDEDVRELVHDIHIPEFVD</sequence>
<comment type="caution">
    <text evidence="2">The sequence shown here is derived from an EMBL/GenBank/DDBJ whole genome shotgun (WGS) entry which is preliminary data.</text>
</comment>
<dbReference type="GO" id="GO:0004803">
    <property type="term" value="F:transposase activity"/>
    <property type="evidence" value="ECO:0007669"/>
    <property type="project" value="InterPro"/>
</dbReference>
<dbReference type="EMBL" id="QLNI01000036">
    <property type="protein sequence ID" value="RAM00873.1"/>
    <property type="molecule type" value="Genomic_DNA"/>
</dbReference>
<evidence type="ECO:0000313" key="3">
    <source>
        <dbReference type="Proteomes" id="UP000248798"/>
    </source>
</evidence>
<evidence type="ECO:0000259" key="1">
    <source>
        <dbReference type="Pfam" id="PF01526"/>
    </source>
</evidence>